<evidence type="ECO:0000313" key="5">
    <source>
        <dbReference type="Proteomes" id="UP001501725"/>
    </source>
</evidence>
<dbReference type="Pfam" id="PF22570">
    <property type="entry name" value="LiaF-TM"/>
    <property type="match status" value="1"/>
</dbReference>
<feature type="transmembrane region" description="Helical" evidence="2">
    <location>
        <begin position="100"/>
        <end position="118"/>
    </location>
</feature>
<reference evidence="5" key="1">
    <citation type="journal article" date="2019" name="Int. J. Syst. Evol. Microbiol.">
        <title>The Global Catalogue of Microorganisms (GCM) 10K type strain sequencing project: providing services to taxonomists for standard genome sequencing and annotation.</title>
        <authorList>
            <consortium name="The Broad Institute Genomics Platform"/>
            <consortium name="The Broad Institute Genome Sequencing Center for Infectious Disease"/>
            <person name="Wu L."/>
            <person name="Ma J."/>
        </authorList>
    </citation>
    <scope>NUCLEOTIDE SEQUENCE [LARGE SCALE GENOMIC DNA]</scope>
    <source>
        <strain evidence="5">JCM 17919</strain>
    </source>
</reference>
<keyword evidence="2" id="KW-1133">Transmembrane helix</keyword>
<accession>A0ABP8HTJ2</accession>
<evidence type="ECO:0000256" key="2">
    <source>
        <dbReference type="SAM" id="Phobius"/>
    </source>
</evidence>
<feature type="region of interest" description="Disordered" evidence="1">
    <location>
        <begin position="128"/>
        <end position="149"/>
    </location>
</feature>
<feature type="transmembrane region" description="Helical" evidence="2">
    <location>
        <begin position="28"/>
        <end position="47"/>
    </location>
</feature>
<feature type="transmembrane region" description="Helical" evidence="2">
    <location>
        <begin position="53"/>
        <end position="70"/>
    </location>
</feature>
<keyword evidence="2" id="KW-0472">Membrane</keyword>
<dbReference type="EMBL" id="BAABGY010000018">
    <property type="protein sequence ID" value="GAA4344130.1"/>
    <property type="molecule type" value="Genomic_DNA"/>
</dbReference>
<evidence type="ECO:0000256" key="1">
    <source>
        <dbReference type="SAM" id="MobiDB-lite"/>
    </source>
</evidence>
<dbReference type="InterPro" id="IPR054331">
    <property type="entry name" value="LiaF_TM"/>
</dbReference>
<keyword evidence="2" id="KW-0812">Transmembrane</keyword>
<comment type="caution">
    <text evidence="4">The sequence shown here is derived from an EMBL/GenBank/DDBJ whole genome shotgun (WGS) entry which is preliminary data.</text>
</comment>
<name>A0ABP8HTJ2_9BACT</name>
<dbReference type="RefSeq" id="WP_345258269.1">
    <property type="nucleotide sequence ID" value="NZ_BAABGY010000018.1"/>
</dbReference>
<dbReference type="PANTHER" id="PTHR40763">
    <property type="entry name" value="MEMBRANE PROTEIN-RELATED"/>
    <property type="match status" value="1"/>
</dbReference>
<proteinExistence type="predicted"/>
<gene>
    <name evidence="4" type="ORF">GCM10023184_45030</name>
</gene>
<evidence type="ECO:0000259" key="3">
    <source>
        <dbReference type="Pfam" id="PF22570"/>
    </source>
</evidence>
<organism evidence="4 5">
    <name type="scientific">Flaviaesturariibacter amylovorans</name>
    <dbReference type="NCBI Taxonomy" id="1084520"/>
    <lineage>
        <taxon>Bacteria</taxon>
        <taxon>Pseudomonadati</taxon>
        <taxon>Bacteroidota</taxon>
        <taxon>Chitinophagia</taxon>
        <taxon>Chitinophagales</taxon>
        <taxon>Chitinophagaceae</taxon>
        <taxon>Flaviaestuariibacter</taxon>
    </lineage>
</organism>
<dbReference type="Proteomes" id="UP001501725">
    <property type="component" value="Unassembled WGS sequence"/>
</dbReference>
<keyword evidence="5" id="KW-1185">Reference proteome</keyword>
<evidence type="ECO:0000313" key="4">
    <source>
        <dbReference type="EMBL" id="GAA4344130.1"/>
    </source>
</evidence>
<dbReference type="PANTHER" id="PTHR40763:SF5">
    <property type="entry name" value="MEMBRANE PROTEIN"/>
    <property type="match status" value="1"/>
</dbReference>
<protein>
    <submittedName>
        <fullName evidence="4">DUF5668 domain-containing protein</fullName>
    </submittedName>
</protein>
<feature type="domain" description="LiaF transmembrane" evidence="3">
    <location>
        <begin position="29"/>
        <end position="122"/>
    </location>
</feature>
<feature type="transmembrane region" description="Helical" evidence="2">
    <location>
        <begin position="77"/>
        <end position="94"/>
    </location>
</feature>
<sequence>MKHTEFHERAAARWADRRHRHHDRRGRVWTGLFLLTAGSLLLAHRAGVGLPPWLFSWPVLLIGIGLWVGARHSFKGFGWLLPVAIGAIGLADDLRADLNLRPYIWPLVLIGAGLIFIFRPKRPAYTGPDESDALPAGGGTTDTPEAPGMERSDVLDITAILGGVKKNVLSKQFRGGEVTAFMGGAEINLAQADFQGRIRLECTNVMGGTKLIIPPDWDVQSEIVAIFGGVDDKRPPAPVPAPNKVLFLEGTCVFGGVEIRSYY</sequence>